<dbReference type="Gene3D" id="3.40.630.10">
    <property type="entry name" value="Zn peptidases"/>
    <property type="match status" value="1"/>
</dbReference>
<evidence type="ECO:0000256" key="4">
    <source>
        <dbReference type="ARBA" id="ARBA00022833"/>
    </source>
</evidence>
<accession>A0A1I3XGT7</accession>
<dbReference type="Pfam" id="PF24827">
    <property type="entry name" value="AstE_AspA_cat"/>
    <property type="match status" value="1"/>
</dbReference>
<dbReference type="GO" id="GO:0046872">
    <property type="term" value="F:metal ion binding"/>
    <property type="evidence" value="ECO:0007669"/>
    <property type="project" value="UniProtKB-KW"/>
</dbReference>
<keyword evidence="7" id="KW-1185">Reference proteome</keyword>
<dbReference type="EMBL" id="FOSP01000001">
    <property type="protein sequence ID" value="SFK18680.1"/>
    <property type="molecule type" value="Genomic_DNA"/>
</dbReference>
<dbReference type="InterPro" id="IPR055438">
    <property type="entry name" value="AstE_AspA_cat"/>
</dbReference>
<dbReference type="SUPFAM" id="SSF53187">
    <property type="entry name" value="Zn-dependent exopeptidases"/>
    <property type="match status" value="1"/>
</dbReference>
<evidence type="ECO:0000256" key="3">
    <source>
        <dbReference type="ARBA" id="ARBA00022801"/>
    </source>
</evidence>
<name>A0A1I3XGT7_9PROT</name>
<dbReference type="CDD" id="cd06256">
    <property type="entry name" value="M14_ASTE_ASPA-like"/>
    <property type="match status" value="1"/>
</dbReference>
<reference evidence="7" key="1">
    <citation type="submission" date="2016-10" db="EMBL/GenBank/DDBJ databases">
        <authorList>
            <person name="Varghese N."/>
            <person name="Submissions S."/>
        </authorList>
    </citation>
    <scope>NUCLEOTIDE SEQUENCE [LARGE SCALE GENOMIC DNA]</scope>
    <source>
        <strain evidence="7">Nm69</strain>
    </source>
</reference>
<keyword evidence="4" id="KW-0862">Zinc</keyword>
<proteinExistence type="predicted"/>
<comment type="cofactor">
    <cofactor evidence="1">
        <name>Zn(2+)</name>
        <dbReference type="ChEBI" id="CHEBI:29105"/>
    </cofactor>
</comment>
<protein>
    <recommendedName>
        <fullName evidence="5">Succinylglutamate desuccinylase/Aspartoacylase catalytic domain-containing protein</fullName>
    </recommendedName>
</protein>
<evidence type="ECO:0000259" key="5">
    <source>
        <dbReference type="Pfam" id="PF24827"/>
    </source>
</evidence>
<evidence type="ECO:0000256" key="2">
    <source>
        <dbReference type="ARBA" id="ARBA00022723"/>
    </source>
</evidence>
<dbReference type="GO" id="GO:0016788">
    <property type="term" value="F:hydrolase activity, acting on ester bonds"/>
    <property type="evidence" value="ECO:0007669"/>
    <property type="project" value="InterPro"/>
</dbReference>
<dbReference type="Proteomes" id="UP000199533">
    <property type="component" value="Unassembled WGS sequence"/>
</dbReference>
<dbReference type="RefSeq" id="WP_090696600.1">
    <property type="nucleotide sequence ID" value="NZ_FOSP01000001.1"/>
</dbReference>
<gene>
    <name evidence="6" type="ORF">SAMN05216302_1001283</name>
</gene>
<organism evidence="6 7">
    <name type="scientific">Nitrosomonas aestuarii</name>
    <dbReference type="NCBI Taxonomy" id="52441"/>
    <lineage>
        <taxon>Bacteria</taxon>
        <taxon>Pseudomonadati</taxon>
        <taxon>Pseudomonadota</taxon>
        <taxon>Betaproteobacteria</taxon>
        <taxon>Nitrosomonadales</taxon>
        <taxon>Nitrosomonadaceae</taxon>
        <taxon>Nitrosomonas</taxon>
    </lineage>
</organism>
<dbReference type="OrthoDB" id="9782876at2"/>
<keyword evidence="3" id="KW-0378">Hydrolase</keyword>
<feature type="domain" description="Succinylglutamate desuccinylase/Aspartoacylase catalytic" evidence="5">
    <location>
        <begin position="42"/>
        <end position="199"/>
    </location>
</feature>
<keyword evidence="2" id="KW-0479">Metal-binding</keyword>
<evidence type="ECO:0000313" key="7">
    <source>
        <dbReference type="Proteomes" id="UP000199533"/>
    </source>
</evidence>
<dbReference type="STRING" id="52441.SAMN05216302_1001283"/>
<evidence type="ECO:0000256" key="1">
    <source>
        <dbReference type="ARBA" id="ARBA00001947"/>
    </source>
</evidence>
<evidence type="ECO:0000313" key="6">
    <source>
        <dbReference type="EMBL" id="SFK18680.1"/>
    </source>
</evidence>
<sequence length="360" mass="40476">MLTIRQDIPEGLLDSQSHELYKKLDGPTLFQLPGRRSPPIFISVLLHGNEPVGWNAIRHILYHHQNKELPRALSLFVGNIQAARFQQRHLEEQPDFNRIWPKSAELIQGLDGNDGSTPAHNMANRVYTEMAATGLFASIDVHNNTGLNPHYACVNKLDTSFLHLATLFDRIVIYFTRPEGVQSLAFSRLAPSVTLECGQPGNPQGVAHAIEYLTACLNLSEIPTHAVAKHDIELFHTVATVRVAPGIEVGFQENNLDLRLVDNIDHLNFRELPFNTLIGWQKNHQELALRTADEQDQEISAHYFHLDGNALRISRPVMPSMLTRNTKVIHQDCLCYLMERMILPDSAVDSRESAAPGCLE</sequence>
<dbReference type="AlphaFoldDB" id="A0A1I3XGT7"/>